<comment type="caution">
    <text evidence="2">The sequence shown here is derived from an EMBL/GenBank/DDBJ whole genome shotgun (WGS) entry which is preliminary data.</text>
</comment>
<feature type="region of interest" description="Disordered" evidence="1">
    <location>
        <begin position="83"/>
        <end position="105"/>
    </location>
</feature>
<gene>
    <name evidence="2" type="ORF">NQ318_017477</name>
</gene>
<evidence type="ECO:0000313" key="3">
    <source>
        <dbReference type="Proteomes" id="UP001162162"/>
    </source>
</evidence>
<sequence>MLSMQMVQRRGVKQPKTIRAPDGAQHQKRTKTLKKLTMNRKDILLDIQDNPHKPTRPVSADNDVSLNCSELSKYEVCKLRSETGNVGPDLATQRRRDLKGRLLKN</sequence>
<accession>A0AAV8Z2D8</accession>
<feature type="compositionally biased region" description="Basic residues" evidence="1">
    <location>
        <begin position="96"/>
        <end position="105"/>
    </location>
</feature>
<organism evidence="2 3">
    <name type="scientific">Aromia moschata</name>
    <dbReference type="NCBI Taxonomy" id="1265417"/>
    <lineage>
        <taxon>Eukaryota</taxon>
        <taxon>Metazoa</taxon>
        <taxon>Ecdysozoa</taxon>
        <taxon>Arthropoda</taxon>
        <taxon>Hexapoda</taxon>
        <taxon>Insecta</taxon>
        <taxon>Pterygota</taxon>
        <taxon>Neoptera</taxon>
        <taxon>Endopterygota</taxon>
        <taxon>Coleoptera</taxon>
        <taxon>Polyphaga</taxon>
        <taxon>Cucujiformia</taxon>
        <taxon>Chrysomeloidea</taxon>
        <taxon>Cerambycidae</taxon>
        <taxon>Cerambycinae</taxon>
        <taxon>Callichromatini</taxon>
        <taxon>Aromia</taxon>
    </lineage>
</organism>
<protein>
    <submittedName>
        <fullName evidence="2">Uncharacterized protein</fullName>
    </submittedName>
</protein>
<evidence type="ECO:0000313" key="2">
    <source>
        <dbReference type="EMBL" id="KAJ8958331.1"/>
    </source>
</evidence>
<evidence type="ECO:0000256" key="1">
    <source>
        <dbReference type="SAM" id="MobiDB-lite"/>
    </source>
</evidence>
<keyword evidence="3" id="KW-1185">Reference proteome</keyword>
<proteinExistence type="predicted"/>
<feature type="region of interest" description="Disordered" evidence="1">
    <location>
        <begin position="1"/>
        <end position="29"/>
    </location>
</feature>
<dbReference type="AlphaFoldDB" id="A0AAV8Z2D8"/>
<dbReference type="Proteomes" id="UP001162162">
    <property type="component" value="Unassembled WGS sequence"/>
</dbReference>
<reference evidence="2" key="1">
    <citation type="journal article" date="2023" name="Insect Mol. Biol.">
        <title>Genome sequencing provides insights into the evolution of gene families encoding plant cell wall-degrading enzymes in longhorned beetles.</title>
        <authorList>
            <person name="Shin N.R."/>
            <person name="Okamura Y."/>
            <person name="Kirsch R."/>
            <person name="Pauchet Y."/>
        </authorList>
    </citation>
    <scope>NUCLEOTIDE SEQUENCE</scope>
    <source>
        <strain evidence="2">AMC_N1</strain>
    </source>
</reference>
<dbReference type="EMBL" id="JAPWTK010000018">
    <property type="protein sequence ID" value="KAJ8958331.1"/>
    <property type="molecule type" value="Genomic_DNA"/>
</dbReference>
<name>A0AAV8Z2D8_9CUCU</name>